<dbReference type="PANTHER" id="PTHR42685">
    <property type="entry name" value="GERANYLGERANYL DIPHOSPHATE REDUCTASE"/>
    <property type="match status" value="1"/>
</dbReference>
<dbReference type="OrthoDB" id="103324at2"/>
<sequence length="405" mass="43121">MSTGTSTNTYDVVVVGARVAGASTAMLLARAGARVLLLERAEPGTDTLSTHGLMRGGVVQLARWGLLDRLVATGTPAVRSTTFHWIAEEPVHVTIRPGAGVDALYAPRRHVLDRLLAEAAAEAGAEVRHGVRVTGLLRDRNGRVSGVRTEDRDGRTGSARSAYVVGADGIRSVVAEAAGANVERLGRHASAVRYAYVAGLDAPGYEWMYGDGAAAGLIPTNDGHHCVFVATTPDRMRTLRLGRTADEAFAALFHAAAPDQAGRLSEATRVDRYHGWAGAPAYLRRPWGPGWALVGDAGYFKDPISTHGMTDALRDAELLAGALLVALADRDLERPALGEYHRRRDELSTALFEVSDEIASYAWDIPTAQRLLRRLSAAMSDELELLAALPSPAILDDSPAGARLA</sequence>
<evidence type="ECO:0000313" key="3">
    <source>
        <dbReference type="Proteomes" id="UP000295198"/>
    </source>
</evidence>
<dbReference type="RefSeq" id="WP_134715852.1">
    <property type="nucleotide sequence ID" value="NZ_SDKM01000009.1"/>
</dbReference>
<protein>
    <submittedName>
        <fullName evidence="2">FAD-dependent oxidoreductase</fullName>
    </submittedName>
</protein>
<dbReference type="Gene3D" id="3.50.50.60">
    <property type="entry name" value="FAD/NAD(P)-binding domain"/>
    <property type="match status" value="1"/>
</dbReference>
<dbReference type="GO" id="GO:0071949">
    <property type="term" value="F:FAD binding"/>
    <property type="evidence" value="ECO:0007669"/>
    <property type="project" value="InterPro"/>
</dbReference>
<keyword evidence="3" id="KW-1185">Reference proteome</keyword>
<dbReference type="Proteomes" id="UP000295198">
    <property type="component" value="Unassembled WGS sequence"/>
</dbReference>
<dbReference type="PANTHER" id="PTHR42685:SF22">
    <property type="entry name" value="CONDITIONED MEDIUM FACTOR RECEPTOR 1"/>
    <property type="match status" value="1"/>
</dbReference>
<dbReference type="InterPro" id="IPR050407">
    <property type="entry name" value="Geranylgeranyl_reductase"/>
</dbReference>
<dbReference type="InterPro" id="IPR036188">
    <property type="entry name" value="FAD/NAD-bd_sf"/>
</dbReference>
<gene>
    <name evidence="2" type="ORF">EKO23_07615</name>
</gene>
<dbReference type="PRINTS" id="PR00420">
    <property type="entry name" value="RNGMNOXGNASE"/>
</dbReference>
<dbReference type="AlphaFoldDB" id="A0A4Q4ZHC7"/>
<dbReference type="EMBL" id="SDKM01000009">
    <property type="protein sequence ID" value="RYP86836.1"/>
    <property type="molecule type" value="Genomic_DNA"/>
</dbReference>
<dbReference type="InterPro" id="IPR002938">
    <property type="entry name" value="FAD-bd"/>
</dbReference>
<accession>A0A4Q4ZHC7</accession>
<evidence type="ECO:0000259" key="1">
    <source>
        <dbReference type="Pfam" id="PF01494"/>
    </source>
</evidence>
<name>A0A4Q4ZHC7_9ACTN</name>
<comment type="caution">
    <text evidence="2">The sequence shown here is derived from an EMBL/GenBank/DDBJ whole genome shotgun (WGS) entry which is preliminary data.</text>
</comment>
<proteinExistence type="predicted"/>
<dbReference type="SUPFAM" id="SSF51905">
    <property type="entry name" value="FAD/NAD(P)-binding domain"/>
    <property type="match status" value="1"/>
</dbReference>
<dbReference type="Pfam" id="PF01494">
    <property type="entry name" value="FAD_binding_3"/>
    <property type="match status" value="1"/>
</dbReference>
<evidence type="ECO:0000313" key="2">
    <source>
        <dbReference type="EMBL" id="RYP86836.1"/>
    </source>
</evidence>
<organism evidence="2 3">
    <name type="scientific">Nocardioides guangzhouensis</name>
    <dbReference type="NCBI Taxonomy" id="2497878"/>
    <lineage>
        <taxon>Bacteria</taxon>
        <taxon>Bacillati</taxon>
        <taxon>Actinomycetota</taxon>
        <taxon>Actinomycetes</taxon>
        <taxon>Propionibacteriales</taxon>
        <taxon>Nocardioidaceae</taxon>
        <taxon>Nocardioides</taxon>
    </lineage>
</organism>
<reference evidence="2 3" key="1">
    <citation type="submission" date="2019-01" db="EMBL/GenBank/DDBJ databases">
        <title>Nocardioides guangzhouensis sp. nov., an actinobacterium isolated from soil.</title>
        <authorList>
            <person name="Fu Y."/>
            <person name="Cai Y."/>
            <person name="Lin Z."/>
            <person name="Chen P."/>
        </authorList>
    </citation>
    <scope>NUCLEOTIDE SEQUENCE [LARGE SCALE GENOMIC DNA]</scope>
    <source>
        <strain evidence="2 3">130</strain>
    </source>
</reference>
<feature type="domain" description="FAD-binding" evidence="1">
    <location>
        <begin position="10"/>
        <end position="352"/>
    </location>
</feature>